<proteinExistence type="inferred from homology"/>
<evidence type="ECO:0000256" key="5">
    <source>
        <dbReference type="ARBA" id="ARBA00022679"/>
    </source>
</evidence>
<dbReference type="EMBL" id="CP042435">
    <property type="protein sequence ID" value="QEC65784.1"/>
    <property type="molecule type" value="Genomic_DNA"/>
</dbReference>
<evidence type="ECO:0000256" key="4">
    <source>
        <dbReference type="ARBA" id="ARBA00022676"/>
    </source>
</evidence>
<dbReference type="AlphaFoldDB" id="A0A5B8V346"/>
<dbReference type="PANTHER" id="PTHR42655:SF1">
    <property type="entry name" value="GLYCOGEN PHOSPHORYLASE"/>
    <property type="match status" value="1"/>
</dbReference>
<evidence type="ECO:0000256" key="3">
    <source>
        <dbReference type="ARBA" id="ARBA00012588"/>
    </source>
</evidence>
<dbReference type="Gene3D" id="3.40.50.2000">
    <property type="entry name" value="Glycogen Phosphorylase B"/>
    <property type="match status" value="2"/>
</dbReference>
<dbReference type="OrthoDB" id="9760804at2"/>
<dbReference type="GO" id="GO:0030170">
    <property type="term" value="F:pyridoxal phosphate binding"/>
    <property type="evidence" value="ECO:0007669"/>
    <property type="project" value="InterPro"/>
</dbReference>
<dbReference type="EC" id="2.4.1.21" evidence="3"/>
<dbReference type="InterPro" id="IPR000811">
    <property type="entry name" value="Glyco_trans_35"/>
</dbReference>
<dbReference type="Proteomes" id="UP000321533">
    <property type="component" value="Chromosome"/>
</dbReference>
<evidence type="ECO:0000313" key="8">
    <source>
        <dbReference type="Proteomes" id="UP000321533"/>
    </source>
</evidence>
<evidence type="ECO:0000313" key="7">
    <source>
        <dbReference type="EMBL" id="QEC65784.1"/>
    </source>
</evidence>
<gene>
    <name evidence="7" type="primary">glgP</name>
    <name evidence="7" type="ORF">FRZ67_00125</name>
</gene>
<reference evidence="7 8" key="1">
    <citation type="journal article" date="2016" name="Int. J. Syst. Evol. Microbiol.">
        <title>Panacibacter ginsenosidivorans gen. nov., sp. nov., with ginsenoside converting activity isolated from soil of a ginseng field.</title>
        <authorList>
            <person name="Siddiqi M.Z."/>
            <person name="Muhammad Shafi S."/>
            <person name="Choi K.D."/>
            <person name="Im W.T."/>
        </authorList>
    </citation>
    <scope>NUCLEOTIDE SEQUENCE [LARGE SCALE GENOMIC DNA]</scope>
    <source>
        <strain evidence="7 8">Gsoil1550</strain>
    </source>
</reference>
<dbReference type="InterPro" id="IPR011834">
    <property type="entry name" value="Agluc_phsphrylas"/>
</dbReference>
<dbReference type="KEGG" id="pgin:FRZ67_00125"/>
<dbReference type="Pfam" id="PF08323">
    <property type="entry name" value="Glyco_transf_5"/>
    <property type="match status" value="1"/>
</dbReference>
<dbReference type="RefSeq" id="WP_147187584.1">
    <property type="nucleotide sequence ID" value="NZ_CP042435.1"/>
</dbReference>
<keyword evidence="4" id="KW-0328">Glycosyltransferase</keyword>
<dbReference type="SUPFAM" id="SSF53756">
    <property type="entry name" value="UDP-Glycosyltransferase/glycogen phosphorylase"/>
    <property type="match status" value="1"/>
</dbReference>
<name>A0A5B8V346_9BACT</name>
<organism evidence="7 8">
    <name type="scientific">Panacibacter ginsenosidivorans</name>
    <dbReference type="NCBI Taxonomy" id="1813871"/>
    <lineage>
        <taxon>Bacteria</taxon>
        <taxon>Pseudomonadati</taxon>
        <taxon>Bacteroidota</taxon>
        <taxon>Chitinophagia</taxon>
        <taxon>Chitinophagales</taxon>
        <taxon>Chitinophagaceae</taxon>
        <taxon>Panacibacter</taxon>
    </lineage>
</organism>
<sequence>MSFSFTFPYTANPEFKKRVAYFCMEYGIHQPLKTYAGGLGFLAGSHMRSAFELKQNIVGIGILWKYGYYDQVRKQDQTMDVLFEEKIYGFLEPTDIKFTIKVSRHDVWVTAFYLPPAIFNTAPLFFLSTDLPENDYLAKTISHKLYDANPETVIAAAILLGEGGAKLLEVLNWEPEIYHLNESHALPLAFYLYNKYKSLQEVQKRLVFTNHTPEEAGNQKTSISLLEKMGFFCDVPVTEIKAISQTFNGELDHTLTALRMAKKANAVSKMHQRTLCGLWSKEKGICDIIAITNGQNYTYWHNDDMYQALEKKDDNAIIQKKTEGKRNLFEIVADQCGEIYDEKICTIVFAKRFAGYKRADLLLHDMERFHRLVTDKERPVQIIWAGKPYPMDYTAIGVFDKIVNVCKTYTNCSILVGYEIKLSRQLKQGADIWLNLPRLTHEACGTSGIAAAMNGTVNVGLPDGWFPEFAKDKINSFIVPPCDISLPDHIQDDADAESLYHLLETEVLPMYYDYPNRWIEIIKNGLRDVAPQFDSNRMVKEYYQKLYS</sequence>
<evidence type="ECO:0000259" key="6">
    <source>
        <dbReference type="Pfam" id="PF08323"/>
    </source>
</evidence>
<dbReference type="GO" id="GO:0009011">
    <property type="term" value="F:alpha-1,4-glucan glucosyltransferase (ADP-glucose donor) activity"/>
    <property type="evidence" value="ECO:0007669"/>
    <property type="project" value="UniProtKB-EC"/>
</dbReference>
<feature type="domain" description="Starch synthase catalytic" evidence="6">
    <location>
        <begin position="145"/>
        <end position="275"/>
    </location>
</feature>
<evidence type="ECO:0000256" key="1">
    <source>
        <dbReference type="ARBA" id="ARBA00001478"/>
    </source>
</evidence>
<dbReference type="GO" id="GO:0008184">
    <property type="term" value="F:glycogen phosphorylase activity"/>
    <property type="evidence" value="ECO:0007669"/>
    <property type="project" value="InterPro"/>
</dbReference>
<protein>
    <recommendedName>
        <fullName evidence="3">starch synthase</fullName>
        <ecNumber evidence="3">2.4.1.21</ecNumber>
    </recommendedName>
</protein>
<keyword evidence="8" id="KW-1185">Reference proteome</keyword>
<comment type="similarity">
    <text evidence="2">Belongs to the glycogen phosphorylase family.</text>
</comment>
<dbReference type="Pfam" id="PF00343">
    <property type="entry name" value="Phosphorylase"/>
    <property type="match status" value="1"/>
</dbReference>
<comment type="catalytic activity">
    <reaction evidence="1">
        <text>[(1-&gt;4)-alpha-D-glucosyl](n) + ADP-alpha-D-glucose = [(1-&gt;4)-alpha-D-glucosyl](n+1) + ADP + H(+)</text>
        <dbReference type="Rhea" id="RHEA:18189"/>
        <dbReference type="Rhea" id="RHEA-COMP:9584"/>
        <dbReference type="Rhea" id="RHEA-COMP:9587"/>
        <dbReference type="ChEBI" id="CHEBI:15378"/>
        <dbReference type="ChEBI" id="CHEBI:15444"/>
        <dbReference type="ChEBI" id="CHEBI:57498"/>
        <dbReference type="ChEBI" id="CHEBI:456216"/>
        <dbReference type="EC" id="2.4.1.21"/>
    </reaction>
</comment>
<dbReference type="NCBIfam" id="TIGR02094">
    <property type="entry name" value="more_P_ylases"/>
    <property type="match status" value="1"/>
</dbReference>
<dbReference type="PANTHER" id="PTHR42655">
    <property type="entry name" value="GLYCOGEN PHOSPHORYLASE"/>
    <property type="match status" value="1"/>
</dbReference>
<accession>A0A5B8V346</accession>
<keyword evidence="5" id="KW-0808">Transferase</keyword>
<dbReference type="InterPro" id="IPR013534">
    <property type="entry name" value="Starch_synth_cat_dom"/>
</dbReference>
<dbReference type="GO" id="GO:0005975">
    <property type="term" value="P:carbohydrate metabolic process"/>
    <property type="evidence" value="ECO:0007669"/>
    <property type="project" value="InterPro"/>
</dbReference>
<dbReference type="InterPro" id="IPR052182">
    <property type="entry name" value="Glycogen/Maltodextrin_Phosph"/>
</dbReference>
<evidence type="ECO:0000256" key="2">
    <source>
        <dbReference type="ARBA" id="ARBA00006047"/>
    </source>
</evidence>